<organism evidence="1 2">
    <name type="scientific">Faecalibacterium prausnitzii</name>
    <dbReference type="NCBI Taxonomy" id="853"/>
    <lineage>
        <taxon>Bacteria</taxon>
        <taxon>Bacillati</taxon>
        <taxon>Bacillota</taxon>
        <taxon>Clostridia</taxon>
        <taxon>Eubacteriales</taxon>
        <taxon>Oscillospiraceae</taxon>
        <taxon>Faecalibacterium</taxon>
    </lineage>
</organism>
<dbReference type="SUPFAM" id="SSF52540">
    <property type="entry name" value="P-loop containing nucleoside triphosphate hydrolases"/>
    <property type="match status" value="1"/>
</dbReference>
<dbReference type="RefSeq" id="WP_055185151.1">
    <property type="nucleotide sequence ID" value="NZ_CYXN01000002.1"/>
</dbReference>
<proteinExistence type="predicted"/>
<reference evidence="1 2" key="1">
    <citation type="submission" date="2015-09" db="EMBL/GenBank/DDBJ databases">
        <authorList>
            <consortium name="Pathogen Informatics"/>
        </authorList>
    </citation>
    <scope>NUCLEOTIDE SEQUENCE [LARGE SCALE GENOMIC DNA]</scope>
    <source>
        <strain evidence="1 2">2789STDY5834970</strain>
    </source>
</reference>
<gene>
    <name evidence="1" type="ORF">ERS852582_00588</name>
</gene>
<dbReference type="AlphaFoldDB" id="A0A173RPA1"/>
<dbReference type="OrthoDB" id="2043595at2"/>
<sequence length="197" mass="22970">MILSLQGCMAVGKTTVARYLEQHCQQVQVCFEDNAAVLAEIKRRGLNKNCYADYLEIQRLFLRNELRRGQKAKKYPHAVMDFGAEEIEFYTLNYPKSRGLEWEIKAIRQALALELAAVQACMPEHILFLDASESVLRARKTGDNTRSREFFAYYLNHLLPLKREWFREKKKATFLSTDGLTARQVGEKAKHWCEQYI</sequence>
<evidence type="ECO:0000313" key="2">
    <source>
        <dbReference type="Proteomes" id="UP000095649"/>
    </source>
</evidence>
<dbReference type="EMBL" id="CYXN01000002">
    <property type="protein sequence ID" value="CUM79741.1"/>
    <property type="molecule type" value="Genomic_DNA"/>
</dbReference>
<dbReference type="InterPro" id="IPR027417">
    <property type="entry name" value="P-loop_NTPase"/>
</dbReference>
<dbReference type="Proteomes" id="UP000095649">
    <property type="component" value="Unassembled WGS sequence"/>
</dbReference>
<evidence type="ECO:0000313" key="1">
    <source>
        <dbReference type="EMBL" id="CUM79741.1"/>
    </source>
</evidence>
<protein>
    <submittedName>
        <fullName evidence="1">Uncharacterized protein</fullName>
    </submittedName>
</protein>
<name>A0A173RPA1_9FIRM</name>
<accession>A0A173RPA1</accession>
<dbReference type="Gene3D" id="3.40.50.300">
    <property type="entry name" value="P-loop containing nucleotide triphosphate hydrolases"/>
    <property type="match status" value="1"/>
</dbReference>